<evidence type="ECO:0000256" key="1">
    <source>
        <dbReference type="SAM" id="Phobius"/>
    </source>
</evidence>
<keyword evidence="1" id="KW-0812">Transmembrane</keyword>
<reference evidence="2" key="1">
    <citation type="journal article" date="2014" name="Int. J. Syst. Evol. Microbiol.">
        <title>Complete genome sequence of Corynebacterium casei LMG S-19264T (=DSM 44701T), isolated from a smear-ripened cheese.</title>
        <authorList>
            <consortium name="US DOE Joint Genome Institute (JGI-PGF)"/>
            <person name="Walter F."/>
            <person name="Albersmeier A."/>
            <person name="Kalinowski J."/>
            <person name="Ruckert C."/>
        </authorList>
    </citation>
    <scope>NUCLEOTIDE SEQUENCE</scope>
    <source>
        <strain evidence="2">KCTC 32422</strain>
    </source>
</reference>
<reference evidence="2" key="2">
    <citation type="submission" date="2020-09" db="EMBL/GenBank/DDBJ databases">
        <authorList>
            <person name="Sun Q."/>
            <person name="Kim S."/>
        </authorList>
    </citation>
    <scope>NUCLEOTIDE SEQUENCE</scope>
    <source>
        <strain evidence="2">KCTC 32422</strain>
    </source>
</reference>
<protein>
    <recommendedName>
        <fullName evidence="4">Zinc ribbon domain-containing protein</fullName>
    </recommendedName>
</protein>
<evidence type="ECO:0000313" key="2">
    <source>
        <dbReference type="EMBL" id="GGZ90264.1"/>
    </source>
</evidence>
<dbReference type="Proteomes" id="UP000634139">
    <property type="component" value="Unassembled WGS sequence"/>
</dbReference>
<sequence>MEENYFKICPYCSEEIKLNAIKCKHCGSDLDENENLNYHNGQLNSKKNIFTRIVAFIFIAIALFLVWQIRSCSVEQTRREREIALKAEKIKRAAEADFKLAPSDQKAFLRIFDKYNEKAQGVSDRMALNALRLEGRDQIYALFGPKKLASTRPTGVPSLTVEEAFKNRNLKDLISTINSNQSMNNNIAVGIGLNNWVGTIKEKFENSVHIYIDPDNKITIQTRYFDPRDRKISSLVNMKQGQRVRFSGIDQMYEHYYFFSDSNGLENITSNVVLTEIKPF</sequence>
<organism evidence="2 3">
    <name type="scientific">Novosphingobium arvoryzae</name>
    <dbReference type="NCBI Taxonomy" id="1256514"/>
    <lineage>
        <taxon>Bacteria</taxon>
        <taxon>Pseudomonadati</taxon>
        <taxon>Pseudomonadota</taxon>
        <taxon>Alphaproteobacteria</taxon>
        <taxon>Sphingomonadales</taxon>
        <taxon>Sphingomonadaceae</taxon>
        <taxon>Novosphingobium</taxon>
    </lineage>
</organism>
<proteinExistence type="predicted"/>
<accession>A0A918R7T9</accession>
<dbReference type="EMBL" id="BMZD01000002">
    <property type="protein sequence ID" value="GGZ90264.1"/>
    <property type="molecule type" value="Genomic_DNA"/>
</dbReference>
<feature type="transmembrane region" description="Helical" evidence="1">
    <location>
        <begin position="49"/>
        <end position="69"/>
    </location>
</feature>
<evidence type="ECO:0000313" key="3">
    <source>
        <dbReference type="Proteomes" id="UP000634139"/>
    </source>
</evidence>
<evidence type="ECO:0008006" key="4">
    <source>
        <dbReference type="Google" id="ProtNLM"/>
    </source>
</evidence>
<dbReference type="RefSeq" id="WP_189539002.1">
    <property type="nucleotide sequence ID" value="NZ_BMZD01000002.1"/>
</dbReference>
<dbReference type="AlphaFoldDB" id="A0A918R7T9"/>
<gene>
    <name evidence="2" type="ORF">GCM10011617_06460</name>
</gene>
<keyword evidence="1" id="KW-0472">Membrane</keyword>
<keyword evidence="1" id="KW-1133">Transmembrane helix</keyword>
<name>A0A918R7T9_9SPHN</name>
<keyword evidence="3" id="KW-1185">Reference proteome</keyword>
<comment type="caution">
    <text evidence="2">The sequence shown here is derived from an EMBL/GenBank/DDBJ whole genome shotgun (WGS) entry which is preliminary data.</text>
</comment>